<evidence type="ECO:0000313" key="3">
    <source>
        <dbReference type="Proteomes" id="UP000231878"/>
    </source>
</evidence>
<proteinExistence type="predicted"/>
<organism evidence="2 3">
    <name type="scientific">Burkholderia pseudomallei</name>
    <name type="common">Pseudomonas pseudomallei</name>
    <dbReference type="NCBI Taxonomy" id="28450"/>
    <lineage>
        <taxon>Bacteria</taxon>
        <taxon>Pseudomonadati</taxon>
        <taxon>Pseudomonadota</taxon>
        <taxon>Betaproteobacteria</taxon>
        <taxon>Burkholderiales</taxon>
        <taxon>Burkholderiaceae</taxon>
        <taxon>Burkholderia</taxon>
        <taxon>pseudomallei group</taxon>
    </lineage>
</organism>
<comment type="caution">
    <text evidence="2">The sequence shown here is derived from an EMBL/GenBank/DDBJ whole genome shotgun (WGS) entry which is preliminary data.</text>
</comment>
<dbReference type="EMBL" id="PHRB01000064">
    <property type="protein sequence ID" value="PJO61762.1"/>
    <property type="molecule type" value="Genomic_DNA"/>
</dbReference>
<reference evidence="2 3" key="1">
    <citation type="submission" date="2017-11" db="EMBL/GenBank/DDBJ databases">
        <title>Molecular characterization of Burkholderia pseudomallei and closely related isolates from Vietnam.</title>
        <authorList>
            <person name="Ustinov D.V."/>
            <person name="Antonov A.S."/>
            <person name="Avdusheva E.F."/>
            <person name="Shpak I.M."/>
            <person name="Zakharova I.B."/>
            <person name="Thi L.A."/>
            <person name="Teteryatnikova N."/>
            <person name="Lopasteyskaya Y.A."/>
            <person name="Kuzyutina J.A."/>
            <person name="Ngo T.N."/>
            <person name="Victorov D.V."/>
        </authorList>
    </citation>
    <scope>NUCLEOTIDE SEQUENCE [LARGE SCALE GENOMIC DNA]</scope>
    <source>
        <strain evidence="2 3">V1512</strain>
    </source>
</reference>
<protein>
    <submittedName>
        <fullName evidence="2">ABC transporter substrate-binding protein</fullName>
    </submittedName>
</protein>
<dbReference type="AlphaFoldDB" id="A0AAX0U069"/>
<dbReference type="Proteomes" id="UP000231878">
    <property type="component" value="Unassembled WGS sequence"/>
</dbReference>
<evidence type="ECO:0000313" key="2">
    <source>
        <dbReference type="EMBL" id="PJO61762.1"/>
    </source>
</evidence>
<gene>
    <name evidence="2" type="ORF">CWD88_34860</name>
</gene>
<sequence>MTRAAGGPCRAHRSDGRRRAADAPRPGARRQPRSRALRRSARHRAALEYAHGLVVPNGIVDPSAADHVGLDQRVGIMGVVKHGALVYSGPCPDGPRRGAVAAADACPHGRFR</sequence>
<name>A0AAX0U069_BURPE</name>
<feature type="compositionally biased region" description="Basic residues" evidence="1">
    <location>
        <begin position="27"/>
        <end position="41"/>
    </location>
</feature>
<feature type="region of interest" description="Disordered" evidence="1">
    <location>
        <begin position="1"/>
        <end position="41"/>
    </location>
</feature>
<feature type="compositionally biased region" description="Basic and acidic residues" evidence="1">
    <location>
        <begin position="12"/>
        <end position="22"/>
    </location>
</feature>
<accession>A0AAX0U069</accession>
<evidence type="ECO:0000256" key="1">
    <source>
        <dbReference type="SAM" id="MobiDB-lite"/>
    </source>
</evidence>